<evidence type="ECO:0000256" key="1">
    <source>
        <dbReference type="SAM" id="Phobius"/>
    </source>
</evidence>
<protein>
    <submittedName>
        <fullName evidence="2">Uncharacterized protein</fullName>
    </submittedName>
</protein>
<keyword evidence="3" id="KW-1185">Reference proteome</keyword>
<accession>A0ABW2I8S9</accession>
<keyword evidence="1" id="KW-1133">Transmembrane helix</keyword>
<feature type="transmembrane region" description="Helical" evidence="1">
    <location>
        <begin position="6"/>
        <end position="28"/>
    </location>
</feature>
<dbReference type="RefSeq" id="WP_382270592.1">
    <property type="nucleotide sequence ID" value="NZ_JBHTBU010000001.1"/>
</dbReference>
<keyword evidence="1" id="KW-0472">Membrane</keyword>
<sequence length="123" mass="13948">MNNSVFVEIQFFMLIVCTFVIPIGIYSYMMWKRSISRKMVLLFGVLLIAVSGGNIFLLHLLRIMAKDTPSLLDDSVFASEMSVALYLVPAIFAGIGVNIISHILISHLADAEKKFDREHKERR</sequence>
<dbReference type="EMBL" id="JBHTBU010000001">
    <property type="protein sequence ID" value="MFC7287460.1"/>
    <property type="molecule type" value="Genomic_DNA"/>
</dbReference>
<comment type="caution">
    <text evidence="2">The sequence shown here is derived from an EMBL/GenBank/DDBJ whole genome shotgun (WGS) entry which is preliminary data.</text>
</comment>
<evidence type="ECO:0000313" key="3">
    <source>
        <dbReference type="Proteomes" id="UP001596542"/>
    </source>
</evidence>
<keyword evidence="1" id="KW-0812">Transmembrane</keyword>
<dbReference type="Proteomes" id="UP001596542">
    <property type="component" value="Unassembled WGS sequence"/>
</dbReference>
<reference evidence="3" key="1">
    <citation type="journal article" date="2019" name="Int. J. Syst. Evol. Microbiol.">
        <title>The Global Catalogue of Microorganisms (GCM) 10K type strain sequencing project: providing services to taxonomists for standard genome sequencing and annotation.</title>
        <authorList>
            <consortium name="The Broad Institute Genomics Platform"/>
            <consortium name="The Broad Institute Genome Sequencing Center for Infectious Disease"/>
            <person name="Wu L."/>
            <person name="Ma J."/>
        </authorList>
    </citation>
    <scope>NUCLEOTIDE SEQUENCE [LARGE SCALE GENOMIC DNA]</scope>
    <source>
        <strain evidence="3">KACC 12508</strain>
    </source>
</reference>
<feature type="transmembrane region" description="Helical" evidence="1">
    <location>
        <begin position="83"/>
        <end position="105"/>
    </location>
</feature>
<proteinExistence type="predicted"/>
<gene>
    <name evidence="2" type="ORF">ACFQPC_05355</name>
</gene>
<evidence type="ECO:0000313" key="2">
    <source>
        <dbReference type="EMBL" id="MFC7287460.1"/>
    </source>
</evidence>
<name>A0ABW2I8S9_9BURK</name>
<organism evidence="2 3">
    <name type="scientific">Herminiimonas glaciei</name>
    <dbReference type="NCBI Taxonomy" id="523788"/>
    <lineage>
        <taxon>Bacteria</taxon>
        <taxon>Pseudomonadati</taxon>
        <taxon>Pseudomonadota</taxon>
        <taxon>Betaproteobacteria</taxon>
        <taxon>Burkholderiales</taxon>
        <taxon>Oxalobacteraceae</taxon>
        <taxon>Herminiimonas</taxon>
    </lineage>
</organism>
<feature type="transmembrane region" description="Helical" evidence="1">
    <location>
        <begin position="40"/>
        <end position="63"/>
    </location>
</feature>